<feature type="region of interest" description="Disordered" evidence="1">
    <location>
        <begin position="134"/>
        <end position="180"/>
    </location>
</feature>
<evidence type="ECO:0000313" key="3">
    <source>
        <dbReference type="Proteomes" id="UP001058271"/>
    </source>
</evidence>
<feature type="compositionally biased region" description="Polar residues" evidence="1">
    <location>
        <begin position="134"/>
        <end position="145"/>
    </location>
</feature>
<evidence type="ECO:0000313" key="2">
    <source>
        <dbReference type="EMBL" id="UWZ38910.1"/>
    </source>
</evidence>
<reference evidence="2" key="1">
    <citation type="submission" date="2021-04" db="EMBL/GenBank/DDBJ databases">
        <title>Biosynthetic gene clusters of Dactylosporangioum roseum.</title>
        <authorList>
            <person name="Hartkoorn R.C."/>
            <person name="Beaudoing E."/>
            <person name="Hot D."/>
            <person name="Moureu S."/>
        </authorList>
    </citation>
    <scope>NUCLEOTIDE SEQUENCE</scope>
    <source>
        <strain evidence="2">NRRL B-16295</strain>
    </source>
</reference>
<keyword evidence="3" id="KW-1185">Reference proteome</keyword>
<gene>
    <name evidence="2" type="ORF">Drose_12195</name>
</gene>
<proteinExistence type="predicted"/>
<dbReference type="RefSeq" id="WP_260728301.1">
    <property type="nucleotide sequence ID" value="NZ_BAAABS010000041.1"/>
</dbReference>
<dbReference type="Proteomes" id="UP001058271">
    <property type="component" value="Chromosome"/>
</dbReference>
<protein>
    <submittedName>
        <fullName evidence="2">Uncharacterized protein</fullName>
    </submittedName>
</protein>
<sequence>MLDDDTGDLPGNDTWVPVDKSPIKVNVESLREYSTLLSDEVKNDFNVNLKQGVTPMMRVQSTFGGMGEGKLYRGQHAKSLMAAGAMLKDLSMGLVSLSQAAASIYFEYIGGDDLSKAQVDDVYEAFYPTKGQKTVQDAVNEQQPKNGQQGDGTGQNQPIVDPKQLTEPAMPSAMNNWDDSFVVAEGTNGEYVVNANQSDMIDTPESPLRK</sequence>
<dbReference type="EMBL" id="CP073721">
    <property type="protein sequence ID" value="UWZ38910.1"/>
    <property type="molecule type" value="Genomic_DNA"/>
</dbReference>
<evidence type="ECO:0000256" key="1">
    <source>
        <dbReference type="SAM" id="MobiDB-lite"/>
    </source>
</evidence>
<accession>A0ABY5ZD54</accession>
<name>A0ABY5ZD54_9ACTN</name>
<organism evidence="2 3">
    <name type="scientific">Dactylosporangium roseum</name>
    <dbReference type="NCBI Taxonomy" id="47989"/>
    <lineage>
        <taxon>Bacteria</taxon>
        <taxon>Bacillati</taxon>
        <taxon>Actinomycetota</taxon>
        <taxon>Actinomycetes</taxon>
        <taxon>Micromonosporales</taxon>
        <taxon>Micromonosporaceae</taxon>
        <taxon>Dactylosporangium</taxon>
    </lineage>
</organism>